<keyword evidence="1" id="KW-0732">Signal</keyword>
<evidence type="ECO:0000313" key="4">
    <source>
        <dbReference type="RefSeq" id="XP_002737990.1"/>
    </source>
</evidence>
<dbReference type="PROSITE" id="PS50041">
    <property type="entry name" value="C_TYPE_LECTIN_2"/>
    <property type="match status" value="1"/>
</dbReference>
<evidence type="ECO:0000256" key="1">
    <source>
        <dbReference type="SAM" id="SignalP"/>
    </source>
</evidence>
<gene>
    <name evidence="4" type="primary">LOC100373931</name>
</gene>
<feature type="domain" description="C-type lectin" evidence="2">
    <location>
        <begin position="34"/>
        <end position="156"/>
    </location>
</feature>
<accession>A0ABM0GV49</accession>
<dbReference type="RefSeq" id="XP_002737990.1">
    <property type="nucleotide sequence ID" value="XM_002737944.1"/>
</dbReference>
<dbReference type="InterPro" id="IPR016187">
    <property type="entry name" value="CTDL_fold"/>
</dbReference>
<dbReference type="InterPro" id="IPR016186">
    <property type="entry name" value="C-type_lectin-like/link_sf"/>
</dbReference>
<dbReference type="Proteomes" id="UP000694865">
    <property type="component" value="Unplaced"/>
</dbReference>
<feature type="chain" id="PRO_5045745637" evidence="1">
    <location>
        <begin position="19"/>
        <end position="164"/>
    </location>
</feature>
<name>A0ABM0GV49_SACKO</name>
<proteinExistence type="predicted"/>
<dbReference type="InterPro" id="IPR050111">
    <property type="entry name" value="C-type_lectin/snaclec_domain"/>
</dbReference>
<dbReference type="Pfam" id="PF00059">
    <property type="entry name" value="Lectin_C"/>
    <property type="match status" value="1"/>
</dbReference>
<protein>
    <submittedName>
        <fullName evidence="4">C-type lectin-like</fullName>
    </submittedName>
</protein>
<dbReference type="GeneID" id="100373931"/>
<sequence>MKYFLCIVLLVVCSTSYAVYETDEGSCPTNWLMFNGNCYRFYDCMVEWTLAETECRVASPLAHLVSIHSDEENAFVHGMQGGQNDIWIGMNDRQNEGVGEWTDGSDNSYVNWLPGEPDNSCGLLCNGDCVEMQVDTSYSDKWNLEDCALEKRFICKQPSIKLPQ</sequence>
<evidence type="ECO:0000259" key="2">
    <source>
        <dbReference type="PROSITE" id="PS50041"/>
    </source>
</evidence>
<organism evidence="3 4">
    <name type="scientific">Saccoglossus kowalevskii</name>
    <name type="common">Acorn worm</name>
    <dbReference type="NCBI Taxonomy" id="10224"/>
    <lineage>
        <taxon>Eukaryota</taxon>
        <taxon>Metazoa</taxon>
        <taxon>Hemichordata</taxon>
        <taxon>Enteropneusta</taxon>
        <taxon>Harrimaniidae</taxon>
        <taxon>Saccoglossus</taxon>
    </lineage>
</organism>
<keyword evidence="3" id="KW-1185">Reference proteome</keyword>
<dbReference type="PANTHER" id="PTHR22803">
    <property type="entry name" value="MANNOSE, PHOSPHOLIPASE, LECTIN RECEPTOR RELATED"/>
    <property type="match status" value="1"/>
</dbReference>
<reference evidence="4" key="1">
    <citation type="submission" date="2025-08" db="UniProtKB">
        <authorList>
            <consortium name="RefSeq"/>
        </authorList>
    </citation>
    <scope>IDENTIFICATION</scope>
    <source>
        <tissue evidence="4">Testes</tissue>
    </source>
</reference>
<dbReference type="SUPFAM" id="SSF56436">
    <property type="entry name" value="C-type lectin-like"/>
    <property type="match status" value="1"/>
</dbReference>
<dbReference type="SMART" id="SM00034">
    <property type="entry name" value="CLECT"/>
    <property type="match status" value="1"/>
</dbReference>
<feature type="signal peptide" evidence="1">
    <location>
        <begin position="1"/>
        <end position="18"/>
    </location>
</feature>
<dbReference type="Gene3D" id="3.10.100.10">
    <property type="entry name" value="Mannose-Binding Protein A, subunit A"/>
    <property type="match status" value="1"/>
</dbReference>
<evidence type="ECO:0000313" key="3">
    <source>
        <dbReference type="Proteomes" id="UP000694865"/>
    </source>
</evidence>
<dbReference type="InterPro" id="IPR001304">
    <property type="entry name" value="C-type_lectin-like"/>
</dbReference>